<organism evidence="11 12">
    <name type="scientific">Methanothermus fervidus (strain ATCC 43054 / DSM 2088 / JCM 10308 / V24 S)</name>
    <dbReference type="NCBI Taxonomy" id="523846"/>
    <lineage>
        <taxon>Archaea</taxon>
        <taxon>Methanobacteriati</taxon>
        <taxon>Methanobacteriota</taxon>
        <taxon>Methanomada group</taxon>
        <taxon>Methanobacteria</taxon>
        <taxon>Methanobacteriales</taxon>
        <taxon>Methanothermaceae</taxon>
        <taxon>Methanothermus</taxon>
    </lineage>
</organism>
<dbReference type="PANTHER" id="PTHR10745:SF0">
    <property type="entry name" value="GLYCINE--TRNA LIGASE"/>
    <property type="match status" value="1"/>
</dbReference>
<dbReference type="HOGENOM" id="CLU_015515_1_0_2"/>
<evidence type="ECO:0000313" key="12">
    <source>
        <dbReference type="Proteomes" id="UP000002315"/>
    </source>
</evidence>
<keyword evidence="12" id="KW-1185">Reference proteome</keyword>
<comment type="similarity">
    <text evidence="2 9">Belongs to the class-II aminoacyl-tRNA synthetase family.</text>
</comment>
<dbReference type="CDD" id="cd00858">
    <property type="entry name" value="GlyRS_anticodon"/>
    <property type="match status" value="1"/>
</dbReference>
<dbReference type="FunFam" id="3.40.50.800:FF:000004">
    <property type="entry name" value="Glycine--tRNA ligase 2"/>
    <property type="match status" value="1"/>
</dbReference>
<evidence type="ECO:0000256" key="3">
    <source>
        <dbReference type="ARBA" id="ARBA00022490"/>
    </source>
</evidence>
<evidence type="ECO:0000256" key="8">
    <source>
        <dbReference type="ARBA" id="ARBA00023146"/>
    </source>
</evidence>
<dbReference type="NCBIfam" id="NF003211">
    <property type="entry name" value="PRK04173.1"/>
    <property type="match status" value="1"/>
</dbReference>
<dbReference type="PROSITE" id="PS50862">
    <property type="entry name" value="AA_TRNA_LIGASE_II"/>
    <property type="match status" value="1"/>
</dbReference>
<feature type="binding site" evidence="9">
    <location>
        <position position="102"/>
    </location>
    <ligand>
        <name>substrate</name>
    </ligand>
</feature>
<dbReference type="InterPro" id="IPR036621">
    <property type="entry name" value="Anticodon-bd_dom_sf"/>
</dbReference>
<dbReference type="FunFam" id="3.30.40.230:FF:000005">
    <property type="entry name" value="Glycine--tRNA ligase"/>
    <property type="match status" value="1"/>
</dbReference>
<evidence type="ECO:0000259" key="10">
    <source>
        <dbReference type="PROSITE" id="PS50862"/>
    </source>
</evidence>
<dbReference type="Proteomes" id="UP000002315">
    <property type="component" value="Chromosome"/>
</dbReference>
<dbReference type="GO" id="GO:0005524">
    <property type="term" value="F:ATP binding"/>
    <property type="evidence" value="ECO:0007669"/>
    <property type="project" value="UniProtKB-UniRule"/>
</dbReference>
<evidence type="ECO:0000256" key="2">
    <source>
        <dbReference type="ARBA" id="ARBA00008226"/>
    </source>
</evidence>
<dbReference type="InterPro" id="IPR027031">
    <property type="entry name" value="Gly-tRNA_synthase/POLG2"/>
</dbReference>
<accession>E3GXK3</accession>
<dbReference type="OrthoDB" id="6113at2157"/>
<evidence type="ECO:0000256" key="9">
    <source>
        <dbReference type="HAMAP-Rule" id="MF_00253"/>
    </source>
</evidence>
<keyword evidence="3 9" id="KW-0963">Cytoplasm</keyword>
<comment type="catalytic activity">
    <reaction evidence="9">
        <text>tRNA(Gly) + glycine + ATP = glycyl-tRNA(Gly) + AMP + diphosphate</text>
        <dbReference type="Rhea" id="RHEA:16013"/>
        <dbReference type="Rhea" id="RHEA-COMP:9664"/>
        <dbReference type="Rhea" id="RHEA-COMP:9683"/>
        <dbReference type="ChEBI" id="CHEBI:30616"/>
        <dbReference type="ChEBI" id="CHEBI:33019"/>
        <dbReference type="ChEBI" id="CHEBI:57305"/>
        <dbReference type="ChEBI" id="CHEBI:78442"/>
        <dbReference type="ChEBI" id="CHEBI:78522"/>
        <dbReference type="ChEBI" id="CHEBI:456215"/>
        <dbReference type="EC" id="6.1.1.14"/>
    </reaction>
</comment>
<dbReference type="GO" id="GO:0005737">
    <property type="term" value="C:cytoplasm"/>
    <property type="evidence" value="ECO:0007669"/>
    <property type="project" value="UniProtKB-SubCell"/>
</dbReference>
<sequence length="591" mass="68966">MVKFKLGDNMDKVMEIAKRRGFLWPSFEIYEGLSGFYDYGPLGVLLKRKIIEKWREYYTIKEGFYEVETPNVMPKEVLKASGHVDHFNDPMTKCKDCSEIYRADHLIKDETGEDVEGLSNEKLTEIISKKKIRCPKCGGHLSHVWSYNLMFQTLIGPTGKKVGYLRPETAQGIFVLFKRLMRFYRNKLPFGVVQIGKSFRNEISPRQGVIRLREFTQAEAEIFVEPDNKTHPKFHKVADEKLKLFSAEKQLNGEKPEKISLKEAVDENIISSELLAYHLYLTKEFLTDLGIPEEMIRFRQHLPSEMAHYAADCWDAEVYMGEFGWIEVVGIADRTNYDLKSHMESSGEDLRIFVEYEKPKLVKKVEIHPRMDKIGPRFKEKAKKILKKLKNMEPEKIKKELSKNEGKIKIKIDNEEFEIYEDEIEIKEKRKYIKGKKVLPHVIEPSFGIDRIFYATMIHNFVEDDERTYFDFPTDIAPIPVAVFPLLNKKELINLAIKIKKDLQKEGLIVNYDESGTIGRRYARADEIGIPFAITVDHQSIEDGTVTIRNRSDKKQVRIAINKIPDTIKKLIKGDIKFHELFYHEELLVRD</sequence>
<dbReference type="Pfam" id="PF03129">
    <property type="entry name" value="HGTP_anticodon"/>
    <property type="match status" value="1"/>
</dbReference>
<keyword evidence="6 9" id="KW-0067">ATP-binding</keyword>
<dbReference type="NCBIfam" id="TIGR00389">
    <property type="entry name" value="glyS_dimeric"/>
    <property type="match status" value="1"/>
</dbReference>
<dbReference type="STRING" id="523846.Mfer_0232"/>
<keyword evidence="5 9" id="KW-0547">Nucleotide-binding</keyword>
<proteinExistence type="inferred from homology"/>
<evidence type="ECO:0000256" key="4">
    <source>
        <dbReference type="ARBA" id="ARBA00022598"/>
    </source>
</evidence>
<feature type="binding site" evidence="9">
    <location>
        <begin position="215"/>
        <end position="219"/>
    </location>
    <ligand>
        <name>substrate</name>
    </ligand>
</feature>
<feature type="binding site" evidence="9">
    <location>
        <begin position="210"/>
        <end position="215"/>
    </location>
    <ligand>
        <name>ATP</name>
        <dbReference type="ChEBI" id="CHEBI:30616"/>
    </ligand>
</feature>
<keyword evidence="4 9" id="KW-0436">Ligase</keyword>
<reference evidence="11 12" key="1">
    <citation type="journal article" date="2010" name="Stand. Genomic Sci.">
        <title>Complete genome sequence of Methanothermus fervidus type strain (V24S).</title>
        <authorList>
            <person name="Anderson I."/>
            <person name="Djao O.D."/>
            <person name="Misra M."/>
            <person name="Chertkov O."/>
            <person name="Nolan M."/>
            <person name="Lucas S."/>
            <person name="Lapidus A."/>
            <person name="Del Rio T.G."/>
            <person name="Tice H."/>
            <person name="Cheng J.F."/>
            <person name="Tapia R."/>
            <person name="Han C."/>
            <person name="Goodwin L."/>
            <person name="Pitluck S."/>
            <person name="Liolios K."/>
            <person name="Ivanova N."/>
            <person name="Mavromatis K."/>
            <person name="Mikhailova N."/>
            <person name="Pati A."/>
            <person name="Brambilla E."/>
            <person name="Chen A."/>
            <person name="Palaniappan K."/>
            <person name="Land M."/>
            <person name="Hauser L."/>
            <person name="Chang Y.J."/>
            <person name="Jeffries C.D."/>
            <person name="Sikorski J."/>
            <person name="Spring S."/>
            <person name="Rohde M."/>
            <person name="Eichinger K."/>
            <person name="Huber H."/>
            <person name="Wirth R."/>
            <person name="Goker M."/>
            <person name="Detter J.C."/>
            <person name="Woyke T."/>
            <person name="Bristow J."/>
            <person name="Eisen J.A."/>
            <person name="Markowitz V."/>
            <person name="Hugenholtz P."/>
            <person name="Klenk H.P."/>
            <person name="Kyrpides N.C."/>
        </authorList>
    </citation>
    <scope>NUCLEOTIDE SEQUENCE [LARGE SCALE GENOMIC DNA]</scope>
    <source>
        <strain evidence="12">ATCC 43054 / DSM 2088 / JCM 10308 / V24 S</strain>
    </source>
</reference>
<evidence type="ECO:0000256" key="1">
    <source>
        <dbReference type="ARBA" id="ARBA00004496"/>
    </source>
</evidence>
<evidence type="ECO:0000256" key="6">
    <source>
        <dbReference type="ARBA" id="ARBA00022840"/>
    </source>
</evidence>
<feature type="domain" description="Aminoacyl-transfer RNA synthetases class-II family profile" evidence="10">
    <location>
        <begin position="11"/>
        <end position="485"/>
    </location>
</feature>
<dbReference type="SUPFAM" id="SSF52954">
    <property type="entry name" value="Class II aaRS ABD-related"/>
    <property type="match status" value="1"/>
</dbReference>
<feature type="binding site" evidence="9">
    <location>
        <begin position="327"/>
        <end position="328"/>
    </location>
    <ligand>
        <name>ATP</name>
        <dbReference type="ChEBI" id="CHEBI:30616"/>
    </ligand>
</feature>
<feature type="binding site" evidence="9">
    <location>
        <begin position="200"/>
        <end position="202"/>
    </location>
    <ligand>
        <name>ATP</name>
        <dbReference type="ChEBI" id="CHEBI:30616"/>
    </ligand>
</feature>
<name>E3GXK3_METFV</name>
<dbReference type="AlphaFoldDB" id="E3GXK3"/>
<dbReference type="InterPro" id="IPR022960">
    <property type="entry name" value="Gly_tRNA_ligase_arc"/>
</dbReference>
<feature type="binding site" evidence="9">
    <location>
        <position position="168"/>
    </location>
    <ligand>
        <name>substrate</name>
    </ligand>
</feature>
<feature type="binding site" evidence="9">
    <location>
        <begin position="448"/>
        <end position="451"/>
    </location>
    <ligand>
        <name>ATP</name>
        <dbReference type="ChEBI" id="CHEBI:30616"/>
    </ligand>
</feature>
<comment type="function">
    <text evidence="9">Catalyzes the attachment of glycine to tRNA(Gly).</text>
</comment>
<dbReference type="Gene3D" id="3.40.50.800">
    <property type="entry name" value="Anticodon-binding domain"/>
    <property type="match status" value="1"/>
</dbReference>
<protein>
    <recommendedName>
        <fullName evidence="9">Glycine--tRNA ligase</fullName>
        <ecNumber evidence="9">6.1.1.14</ecNumber>
    </recommendedName>
    <alternativeName>
        <fullName evidence="9">Glycyl-tRNA synthetase</fullName>
        <shortName evidence="9">GlyRS</shortName>
    </alternativeName>
</protein>
<dbReference type="InterPro" id="IPR045864">
    <property type="entry name" value="aa-tRNA-synth_II/BPL/LPL"/>
</dbReference>
<dbReference type="EMBL" id="CP002278">
    <property type="protein sequence ID" value="ADP77035.1"/>
    <property type="molecule type" value="Genomic_DNA"/>
</dbReference>
<dbReference type="KEGG" id="mfv:Mfer_0232"/>
<dbReference type="CDD" id="cd00774">
    <property type="entry name" value="GlyRS-like_core"/>
    <property type="match status" value="1"/>
</dbReference>
<dbReference type="InterPro" id="IPR002315">
    <property type="entry name" value="tRNA-synt_gly"/>
</dbReference>
<dbReference type="InterPro" id="IPR002314">
    <property type="entry name" value="aa-tRNA-synt_IIb"/>
</dbReference>
<dbReference type="Pfam" id="PF00587">
    <property type="entry name" value="tRNA-synt_2b"/>
    <property type="match status" value="1"/>
</dbReference>
<evidence type="ECO:0000313" key="11">
    <source>
        <dbReference type="EMBL" id="ADP77035.1"/>
    </source>
</evidence>
<gene>
    <name evidence="9" type="primary">glyS</name>
    <name evidence="11" type="ordered locus">Mfer_0232</name>
</gene>
<dbReference type="PRINTS" id="PR01043">
    <property type="entry name" value="TRNASYNTHGLY"/>
</dbReference>
<dbReference type="EC" id="6.1.1.14" evidence="9"/>
<keyword evidence="8 9" id="KW-0030">Aminoacyl-tRNA synthetase</keyword>
<dbReference type="InterPro" id="IPR033731">
    <property type="entry name" value="GlyRS-like_core"/>
</dbReference>
<comment type="subcellular location">
    <subcellularLocation>
        <location evidence="1 9">Cytoplasm</location>
    </subcellularLocation>
</comment>
<keyword evidence="7 9" id="KW-0648">Protein biosynthesis</keyword>
<dbReference type="SUPFAM" id="SSF55681">
    <property type="entry name" value="Class II aaRS and biotin synthetases"/>
    <property type="match status" value="1"/>
</dbReference>
<dbReference type="InterPro" id="IPR004154">
    <property type="entry name" value="Anticodon-bd"/>
</dbReference>
<evidence type="ECO:0000256" key="7">
    <source>
        <dbReference type="ARBA" id="ARBA00022917"/>
    </source>
</evidence>
<dbReference type="Gene3D" id="3.30.930.10">
    <property type="entry name" value="Bira Bifunctional Protein, Domain 2"/>
    <property type="match status" value="1"/>
</dbReference>
<dbReference type="PANTHER" id="PTHR10745">
    <property type="entry name" value="GLYCYL-TRNA SYNTHETASE/DNA POLYMERASE SUBUNIT GAMMA-2"/>
    <property type="match status" value="1"/>
</dbReference>
<dbReference type="GO" id="GO:0004820">
    <property type="term" value="F:glycine-tRNA ligase activity"/>
    <property type="evidence" value="ECO:0007669"/>
    <property type="project" value="UniProtKB-UniRule"/>
</dbReference>
<dbReference type="GO" id="GO:0006426">
    <property type="term" value="P:glycyl-tRNA aminoacylation"/>
    <property type="evidence" value="ECO:0007669"/>
    <property type="project" value="UniProtKB-UniRule"/>
</dbReference>
<dbReference type="HAMAP" id="MF_00253_A">
    <property type="entry name" value="Gly_tRNA_synth_A"/>
    <property type="match status" value="1"/>
</dbReference>
<dbReference type="InterPro" id="IPR006195">
    <property type="entry name" value="aa-tRNA-synth_II"/>
</dbReference>
<feature type="binding site" evidence="9">
    <location>
        <begin position="444"/>
        <end position="448"/>
    </location>
    <ligand>
        <name>substrate</name>
    </ligand>
</feature>
<dbReference type="Gene3D" id="3.30.720.200">
    <property type="match status" value="1"/>
</dbReference>
<dbReference type="Gene3D" id="3.30.40.230">
    <property type="match status" value="1"/>
</dbReference>
<evidence type="ECO:0000256" key="5">
    <source>
        <dbReference type="ARBA" id="ARBA00022741"/>
    </source>
</evidence>